<dbReference type="RefSeq" id="WP_189490300.1">
    <property type="nucleotide sequence ID" value="NZ_BMZG01000001.1"/>
</dbReference>
<dbReference type="EMBL" id="BMZG01000001">
    <property type="protein sequence ID" value="GHA64612.1"/>
    <property type="molecule type" value="Genomic_DNA"/>
</dbReference>
<name>A0A8J3CJF2_9BURK</name>
<keyword evidence="1" id="KW-0812">Transmembrane</keyword>
<feature type="transmembrane region" description="Helical" evidence="1">
    <location>
        <begin position="75"/>
        <end position="106"/>
    </location>
</feature>
<keyword evidence="1" id="KW-0472">Membrane</keyword>
<reference evidence="2" key="2">
    <citation type="submission" date="2020-09" db="EMBL/GenBank/DDBJ databases">
        <authorList>
            <person name="Sun Q."/>
            <person name="Kim S."/>
        </authorList>
    </citation>
    <scope>NUCLEOTIDE SEQUENCE</scope>
    <source>
        <strain evidence="2">KCTC 32501</strain>
    </source>
</reference>
<gene>
    <name evidence="2" type="ORF">GCM10009007_01250</name>
</gene>
<dbReference type="Pfam" id="PF05437">
    <property type="entry name" value="AzlD"/>
    <property type="match status" value="1"/>
</dbReference>
<evidence type="ECO:0000313" key="2">
    <source>
        <dbReference type="EMBL" id="GHA64612.1"/>
    </source>
</evidence>
<dbReference type="Proteomes" id="UP000614287">
    <property type="component" value="Unassembled WGS sequence"/>
</dbReference>
<evidence type="ECO:0000313" key="3">
    <source>
        <dbReference type="Proteomes" id="UP000614287"/>
    </source>
</evidence>
<evidence type="ECO:0000256" key="1">
    <source>
        <dbReference type="SAM" id="Phobius"/>
    </source>
</evidence>
<protein>
    <submittedName>
        <fullName evidence="2">Membrane protein</fullName>
    </submittedName>
</protein>
<sequence length="112" mass="12163">MTGAAHFWMLAAVAGLAVTTVVTRGFFLFTPSSFVLPRLVQRALKYAPTAAIVAVITPDILMQGGQVDLSWHNKALIATLVASVVFVWRQSLLLMIAVGMLVYTVLRLGFGW</sequence>
<comment type="caution">
    <text evidence="2">The sequence shown here is derived from an EMBL/GenBank/DDBJ whole genome shotgun (WGS) entry which is preliminary data.</text>
</comment>
<reference evidence="2" key="1">
    <citation type="journal article" date="2014" name="Int. J. Syst. Evol. Microbiol.">
        <title>Complete genome sequence of Corynebacterium casei LMG S-19264T (=DSM 44701T), isolated from a smear-ripened cheese.</title>
        <authorList>
            <consortium name="US DOE Joint Genome Institute (JGI-PGF)"/>
            <person name="Walter F."/>
            <person name="Albersmeier A."/>
            <person name="Kalinowski J."/>
            <person name="Ruckert C."/>
        </authorList>
    </citation>
    <scope>NUCLEOTIDE SEQUENCE</scope>
    <source>
        <strain evidence="2">KCTC 32501</strain>
    </source>
</reference>
<dbReference type="InterPro" id="IPR008407">
    <property type="entry name" value="Brnchd-chn_aa_trnsp_AzlD"/>
</dbReference>
<keyword evidence="1" id="KW-1133">Transmembrane helix</keyword>
<accession>A0A8J3CJF2</accession>
<keyword evidence="3" id="KW-1185">Reference proteome</keyword>
<organism evidence="2 3">
    <name type="scientific">Formosimonas limnophila</name>
    <dbReference type="NCBI Taxonomy" id="1384487"/>
    <lineage>
        <taxon>Bacteria</taxon>
        <taxon>Pseudomonadati</taxon>
        <taxon>Pseudomonadota</taxon>
        <taxon>Betaproteobacteria</taxon>
        <taxon>Burkholderiales</taxon>
        <taxon>Burkholderiaceae</taxon>
        <taxon>Formosimonas</taxon>
    </lineage>
</organism>
<feature type="transmembrane region" description="Helical" evidence="1">
    <location>
        <begin position="6"/>
        <end position="31"/>
    </location>
</feature>
<dbReference type="AlphaFoldDB" id="A0A8J3CJF2"/>
<proteinExistence type="predicted"/>